<keyword evidence="2" id="KW-1185">Reference proteome</keyword>
<proteinExistence type="predicted"/>
<evidence type="ECO:0000313" key="1">
    <source>
        <dbReference type="EMBL" id="SUO96701.1"/>
    </source>
</evidence>
<dbReference type="GO" id="GO:0072344">
    <property type="term" value="P:rescue of stalled ribosome"/>
    <property type="evidence" value="ECO:0007669"/>
    <property type="project" value="InterPro"/>
</dbReference>
<protein>
    <submittedName>
        <fullName evidence="1">Domain of uncharacterized function</fullName>
    </submittedName>
</protein>
<organism evidence="1 2">
    <name type="scientific">Suttonella indologenes</name>
    <dbReference type="NCBI Taxonomy" id="13276"/>
    <lineage>
        <taxon>Bacteria</taxon>
        <taxon>Pseudomonadati</taxon>
        <taxon>Pseudomonadota</taxon>
        <taxon>Gammaproteobacteria</taxon>
        <taxon>Cardiobacteriales</taxon>
        <taxon>Cardiobacteriaceae</taxon>
        <taxon>Suttonella</taxon>
    </lineage>
</organism>
<dbReference type="Proteomes" id="UP000254575">
    <property type="component" value="Unassembled WGS sequence"/>
</dbReference>
<dbReference type="EMBL" id="UHIA01000004">
    <property type="protein sequence ID" value="SUO96701.1"/>
    <property type="molecule type" value="Genomic_DNA"/>
</dbReference>
<accession>A0A380MYE2</accession>
<gene>
    <name evidence="1" type="ORF">NCTC10717_01122</name>
</gene>
<dbReference type="Pfam" id="PF03889">
    <property type="entry name" value="ArfA"/>
    <property type="match status" value="1"/>
</dbReference>
<evidence type="ECO:0000313" key="2">
    <source>
        <dbReference type="Proteomes" id="UP000254575"/>
    </source>
</evidence>
<dbReference type="InterPro" id="IPR005589">
    <property type="entry name" value="ArfA"/>
</dbReference>
<reference evidence="1 2" key="1">
    <citation type="submission" date="2018-06" db="EMBL/GenBank/DDBJ databases">
        <authorList>
            <consortium name="Pathogen Informatics"/>
            <person name="Doyle S."/>
        </authorList>
    </citation>
    <scope>NUCLEOTIDE SEQUENCE [LARGE SCALE GENOMIC DNA]</scope>
    <source>
        <strain evidence="1 2">NCTC10717</strain>
    </source>
</reference>
<dbReference type="OrthoDB" id="8603552at2"/>
<dbReference type="AlphaFoldDB" id="A0A380MYE2"/>
<name>A0A380MYE2_9GAMM</name>
<sequence>MKNKRQLNRDLLLSGTYRQRVVKAQKGKGSYQRQEKHRRLNQERGVFCFYGNFFCASLAAF</sequence>
<dbReference type="RefSeq" id="WP_115218376.1">
    <property type="nucleotide sequence ID" value="NZ_UHIA01000004.1"/>
</dbReference>